<dbReference type="STRING" id="1658765.Msub_20783"/>
<reference evidence="2 3" key="1">
    <citation type="submission" date="2015-06" db="EMBL/GenBank/DDBJ databases">
        <title>Marinobacter subterrani, a genetically tractable neutrophilic iron-oxidizing strain isolated from the Soudan Iron Mine.</title>
        <authorList>
            <person name="Bonis B.M."/>
            <person name="Gralnick J.A."/>
        </authorList>
    </citation>
    <scope>NUCLEOTIDE SEQUENCE [LARGE SCALE GENOMIC DNA]</scope>
    <source>
        <strain evidence="2 3">JG233</strain>
    </source>
</reference>
<dbReference type="InterPro" id="IPR029044">
    <property type="entry name" value="Nucleotide-diphossugar_trans"/>
</dbReference>
<evidence type="ECO:0000313" key="3">
    <source>
        <dbReference type="Proteomes" id="UP000036102"/>
    </source>
</evidence>
<dbReference type="PANTHER" id="PTHR43685">
    <property type="entry name" value="GLYCOSYLTRANSFERASE"/>
    <property type="match status" value="1"/>
</dbReference>
<proteinExistence type="predicted"/>
<dbReference type="Pfam" id="PF00535">
    <property type="entry name" value="Glycos_transf_2"/>
    <property type="match status" value="1"/>
</dbReference>
<dbReference type="SUPFAM" id="SSF53448">
    <property type="entry name" value="Nucleotide-diphospho-sugar transferases"/>
    <property type="match status" value="1"/>
</dbReference>
<dbReference type="Proteomes" id="UP000036102">
    <property type="component" value="Unassembled WGS sequence"/>
</dbReference>
<accession>A0A0J7J6M9</accession>
<dbReference type="PATRIC" id="fig|1658765.3.peg.4047"/>
<keyword evidence="2" id="KW-0808">Transferase</keyword>
<gene>
    <name evidence="2" type="ORF">Msub_20783</name>
</gene>
<dbReference type="CDD" id="cd00761">
    <property type="entry name" value="Glyco_tranf_GTA_type"/>
    <property type="match status" value="1"/>
</dbReference>
<dbReference type="InterPro" id="IPR001173">
    <property type="entry name" value="Glyco_trans_2-like"/>
</dbReference>
<dbReference type="GO" id="GO:0016740">
    <property type="term" value="F:transferase activity"/>
    <property type="evidence" value="ECO:0007669"/>
    <property type="project" value="UniProtKB-KW"/>
</dbReference>
<dbReference type="RefSeq" id="WP_048497803.1">
    <property type="nucleotide sequence ID" value="NZ_LFBU01000002.1"/>
</dbReference>
<comment type="caution">
    <text evidence="2">The sequence shown here is derived from an EMBL/GenBank/DDBJ whole genome shotgun (WGS) entry which is preliminary data.</text>
</comment>
<dbReference type="PANTHER" id="PTHR43685:SF2">
    <property type="entry name" value="GLYCOSYLTRANSFERASE 2-LIKE DOMAIN-CONTAINING PROTEIN"/>
    <property type="match status" value="1"/>
</dbReference>
<sequence length="327" mass="36804">MLKTSAAVDGIAVVIPSYNRKHLILDALESVASQRLLPDRVIVIDDGSVDETQQAVQEWAQCRAPGFDFQYIYQPNSGPGAARNRGIQEADGCNWIALLDSDDLWHPEHLFRLVGAIQEQPGAVAASNELEEKFYSVDGSLLSSRPYVFSPELTSGKIVGPEAFRFIGPLTQATMIRRDILLAAGGFNEHLKYAEDKLLFVLVSAMGPWCRVSGYPVTYRNFVRDSGEQHIGAKQLSDRPHQNSRLAYARLLDQGIGHLVQPNDKYHQGVDWALWKAWYRAGRHLEKTKHYKWAAGYYRKAASYRPLSKAIARCFLARLKFLWSSII</sequence>
<organism evidence="2 3">
    <name type="scientific">Marinobacter subterrani</name>
    <dbReference type="NCBI Taxonomy" id="1658765"/>
    <lineage>
        <taxon>Bacteria</taxon>
        <taxon>Pseudomonadati</taxon>
        <taxon>Pseudomonadota</taxon>
        <taxon>Gammaproteobacteria</taxon>
        <taxon>Pseudomonadales</taxon>
        <taxon>Marinobacteraceae</taxon>
        <taxon>Marinobacter</taxon>
    </lineage>
</organism>
<dbReference type="AlphaFoldDB" id="A0A0J7J6M9"/>
<keyword evidence="3" id="KW-1185">Reference proteome</keyword>
<name>A0A0J7J6M9_9GAMM</name>
<dbReference type="InterPro" id="IPR050834">
    <property type="entry name" value="Glycosyltransf_2"/>
</dbReference>
<feature type="domain" description="Glycosyltransferase 2-like" evidence="1">
    <location>
        <begin position="13"/>
        <end position="125"/>
    </location>
</feature>
<evidence type="ECO:0000259" key="1">
    <source>
        <dbReference type="Pfam" id="PF00535"/>
    </source>
</evidence>
<protein>
    <submittedName>
        <fullName evidence="2">Glycosyl transferase family 2</fullName>
    </submittedName>
</protein>
<dbReference type="Gene3D" id="3.90.550.10">
    <property type="entry name" value="Spore Coat Polysaccharide Biosynthesis Protein SpsA, Chain A"/>
    <property type="match status" value="1"/>
</dbReference>
<evidence type="ECO:0000313" key="2">
    <source>
        <dbReference type="EMBL" id="KMQ73571.1"/>
    </source>
</evidence>
<dbReference type="EMBL" id="LFBU01000002">
    <property type="protein sequence ID" value="KMQ73571.1"/>
    <property type="molecule type" value="Genomic_DNA"/>
</dbReference>